<dbReference type="Pfam" id="PF18164">
    <property type="entry name" value="GNAT_C"/>
    <property type="match status" value="1"/>
</dbReference>
<protein>
    <submittedName>
        <fullName evidence="3">Acyltransferase domain-containing protein</fullName>
    </submittedName>
</protein>
<dbReference type="InterPro" id="IPR041644">
    <property type="entry name" value="GNAT_C"/>
</dbReference>
<dbReference type="InterPro" id="IPR041273">
    <property type="entry name" value="NAT_N"/>
</dbReference>
<gene>
    <name evidence="3" type="ORF">GCM10022197_23620</name>
</gene>
<evidence type="ECO:0000313" key="3">
    <source>
        <dbReference type="EMBL" id="GAA3566855.1"/>
    </source>
</evidence>
<dbReference type="GO" id="GO:0016746">
    <property type="term" value="F:acyltransferase activity"/>
    <property type="evidence" value="ECO:0007669"/>
    <property type="project" value="UniProtKB-KW"/>
</dbReference>
<dbReference type="Pfam" id="PF18082">
    <property type="entry name" value="NAT_N"/>
    <property type="match status" value="1"/>
</dbReference>
<evidence type="ECO:0000313" key="4">
    <source>
        <dbReference type="Proteomes" id="UP001500767"/>
    </source>
</evidence>
<keyword evidence="3" id="KW-0808">Transferase</keyword>
<feature type="domain" description="N-acyltransferase N-terminal" evidence="1">
    <location>
        <begin position="17"/>
        <end position="141"/>
    </location>
</feature>
<reference evidence="4" key="1">
    <citation type="journal article" date="2019" name="Int. J. Syst. Evol. Microbiol.">
        <title>The Global Catalogue of Microorganisms (GCM) 10K type strain sequencing project: providing services to taxonomists for standard genome sequencing and annotation.</title>
        <authorList>
            <consortium name="The Broad Institute Genomics Platform"/>
            <consortium name="The Broad Institute Genome Sequencing Center for Infectious Disease"/>
            <person name="Wu L."/>
            <person name="Ma J."/>
        </authorList>
    </citation>
    <scope>NUCLEOTIDE SEQUENCE [LARGE SCALE GENOMIC DNA]</scope>
    <source>
        <strain evidence="4">JCM 16540</strain>
    </source>
</reference>
<keyword evidence="3" id="KW-0012">Acyltransferase</keyword>
<keyword evidence="4" id="KW-1185">Reference proteome</keyword>
<dbReference type="Gene3D" id="3.40.630.120">
    <property type="match status" value="1"/>
</dbReference>
<evidence type="ECO:0000259" key="1">
    <source>
        <dbReference type="Pfam" id="PF18082"/>
    </source>
</evidence>
<organism evidence="3 4">
    <name type="scientific">Microlunatus spumicola</name>
    <dbReference type="NCBI Taxonomy" id="81499"/>
    <lineage>
        <taxon>Bacteria</taxon>
        <taxon>Bacillati</taxon>
        <taxon>Actinomycetota</taxon>
        <taxon>Actinomycetes</taxon>
        <taxon>Propionibacteriales</taxon>
        <taxon>Propionibacteriaceae</taxon>
        <taxon>Microlunatus</taxon>
    </lineage>
</organism>
<dbReference type="EMBL" id="BAAAYR010000002">
    <property type="protein sequence ID" value="GAA3566855.1"/>
    <property type="molecule type" value="Genomic_DNA"/>
</dbReference>
<proteinExistence type="predicted"/>
<name>A0ABP6XIN4_9ACTN</name>
<dbReference type="RefSeq" id="WP_204910504.1">
    <property type="nucleotide sequence ID" value="NZ_BAAAYR010000002.1"/>
</dbReference>
<evidence type="ECO:0000259" key="2">
    <source>
        <dbReference type="Pfam" id="PF18164"/>
    </source>
</evidence>
<accession>A0ABP6XIN4</accession>
<dbReference type="Proteomes" id="UP001500767">
    <property type="component" value="Unassembled WGS sequence"/>
</dbReference>
<comment type="caution">
    <text evidence="3">The sequence shown here is derived from an EMBL/GenBank/DDBJ whole genome shotgun (WGS) entry which is preliminary data.</text>
</comment>
<feature type="domain" description="GNAT-like C-terminal" evidence="2">
    <location>
        <begin position="150"/>
        <end position="296"/>
    </location>
</feature>
<sequence length="298" mass="31907">MTGPVEVDVRAALAAGDLPQRVDALGFSAEDAAEVRAAAARVLDRPDDLAAVEQAAGRLVAGVGVLPPRDGTAVWQGLPADDQGVLPLLALLATAPVVARFHASRGVPADVSAATLADLGQQTRVHRLVHGGFGLGTHAWEAGYVWSGALYRLGRLQFDLERQATVDGTDQEWVLSTHIPRGERLRPADVDASLAAALPFFAAHFAEVPAQDVHCRSWMLDARIPDLLPGSNLAAFQQRWRTYGMPGLGDEDALFFGFARRDAPDLQTVPAETSLQRAIASVWRSGNHWLVVDGRLAR</sequence>